<evidence type="ECO:0000256" key="5">
    <source>
        <dbReference type="ARBA" id="ARBA00022438"/>
    </source>
</evidence>
<evidence type="ECO:0000256" key="7">
    <source>
        <dbReference type="ARBA" id="ARBA00022723"/>
    </source>
</evidence>
<evidence type="ECO:0000256" key="6">
    <source>
        <dbReference type="ARBA" id="ARBA00022670"/>
    </source>
</evidence>
<evidence type="ECO:0000256" key="9">
    <source>
        <dbReference type="ARBA" id="ARBA00023049"/>
    </source>
</evidence>
<evidence type="ECO:0000256" key="1">
    <source>
        <dbReference type="ARBA" id="ARBA00001941"/>
    </source>
</evidence>
<evidence type="ECO:0000256" key="4">
    <source>
        <dbReference type="ARBA" id="ARBA00008236"/>
    </source>
</evidence>
<dbReference type="Gene3D" id="3.40.1830.10">
    <property type="entry name" value="Thermophilic metalloprotease (M29)"/>
    <property type="match status" value="1"/>
</dbReference>
<dbReference type="Proteomes" id="UP001222800">
    <property type="component" value="Chromosome"/>
</dbReference>
<protein>
    <submittedName>
        <fullName evidence="10">Aminopeptidase</fullName>
    </submittedName>
</protein>
<dbReference type="InterPro" id="IPR000787">
    <property type="entry name" value="Peptidase_M29"/>
</dbReference>
<comment type="cofactor">
    <cofactor evidence="2">
        <name>Mg(2+)</name>
        <dbReference type="ChEBI" id="CHEBI:18420"/>
    </cofactor>
</comment>
<name>A0ABY8EDH7_9FIRM</name>
<accession>A0ABY8EDH7</accession>
<gene>
    <name evidence="10" type="ORF">P4S50_02620</name>
</gene>
<dbReference type="PRINTS" id="PR00919">
    <property type="entry name" value="THERMOPTASE"/>
</dbReference>
<dbReference type="PANTHER" id="PTHR34448">
    <property type="entry name" value="AMINOPEPTIDASE"/>
    <property type="match status" value="1"/>
</dbReference>
<keyword evidence="11" id="KW-1185">Reference proteome</keyword>
<reference evidence="10 11" key="1">
    <citation type="submission" date="2023-03" db="EMBL/GenBank/DDBJ databases">
        <title>Complete genome sequence of Tepidibacter sp. SWIR-1, isolated from a deep-sea hydrothermal vent.</title>
        <authorList>
            <person name="Li X."/>
        </authorList>
    </citation>
    <scope>NUCLEOTIDE SEQUENCE [LARGE SCALE GENOMIC DNA]</scope>
    <source>
        <strain evidence="10 11">SWIR-1</strain>
    </source>
</reference>
<sequence length="410" mass="45718">MNTFNENIEKYASLAVKVGVNIQKGQTLIINSPIECAEFTRIVAKCAYENGAKNVHVRWGDEDLALIKYLNAPDEAFDEFPKWEADGLEYLAKNGAAVISISASNPELLKDVDPKRIAAANKARSLALKNYREYIMNSTISWCVISIPTKAWAKKVFSDISEDEAIQKLWDNIFKIVRVDKDDPVNAWNEHLQTLNNRVEFLNNKNFKSLHLKSSVTDLTIELPKGHLWAGGGEDNANKTYFVANMPTEEVFTMPLKTGINGTVKNTKPFNYAGNLIDNFTLTFKDGKVVDFKAEVGHETLKKLLETDEGASYIGEVALVAYDSPISNSNIVFYNTLFDENASCHLAFGMAYPTCIENGTEMSSEQLQEAGANNSLIHEDFMIGSSDMNIVGETHNGEKIQIFKDGNWTI</sequence>
<dbReference type="RefSeq" id="WP_277732951.1">
    <property type="nucleotide sequence ID" value="NZ_CP120733.1"/>
</dbReference>
<evidence type="ECO:0000256" key="3">
    <source>
        <dbReference type="ARBA" id="ARBA00001947"/>
    </source>
</evidence>
<evidence type="ECO:0000256" key="2">
    <source>
        <dbReference type="ARBA" id="ARBA00001946"/>
    </source>
</evidence>
<dbReference type="GO" id="GO:0004177">
    <property type="term" value="F:aminopeptidase activity"/>
    <property type="evidence" value="ECO:0007669"/>
    <property type="project" value="UniProtKB-KW"/>
</dbReference>
<evidence type="ECO:0000256" key="8">
    <source>
        <dbReference type="ARBA" id="ARBA00022801"/>
    </source>
</evidence>
<dbReference type="EMBL" id="CP120733">
    <property type="protein sequence ID" value="WFD10987.1"/>
    <property type="molecule type" value="Genomic_DNA"/>
</dbReference>
<dbReference type="Pfam" id="PF02073">
    <property type="entry name" value="Peptidase_M29"/>
    <property type="match status" value="1"/>
</dbReference>
<organism evidence="10 11">
    <name type="scientific">Tepidibacter hydrothermalis</name>
    <dbReference type="NCBI Taxonomy" id="3036126"/>
    <lineage>
        <taxon>Bacteria</taxon>
        <taxon>Bacillati</taxon>
        <taxon>Bacillota</taxon>
        <taxon>Clostridia</taxon>
        <taxon>Peptostreptococcales</taxon>
        <taxon>Peptostreptococcaceae</taxon>
        <taxon>Tepidibacter</taxon>
    </lineage>
</organism>
<comment type="cofactor">
    <cofactor evidence="3">
        <name>Zn(2+)</name>
        <dbReference type="ChEBI" id="CHEBI:29105"/>
    </cofactor>
</comment>
<keyword evidence="5 10" id="KW-0031">Aminopeptidase</keyword>
<dbReference type="InterPro" id="IPR052170">
    <property type="entry name" value="M29_Exopeptidase"/>
</dbReference>
<dbReference type="InterPro" id="IPR035097">
    <property type="entry name" value="M29_N-terminal"/>
</dbReference>
<evidence type="ECO:0000313" key="11">
    <source>
        <dbReference type="Proteomes" id="UP001222800"/>
    </source>
</evidence>
<dbReference type="SUPFAM" id="SSF144052">
    <property type="entry name" value="Thermophilic metalloprotease-like"/>
    <property type="match status" value="1"/>
</dbReference>
<comment type="similarity">
    <text evidence="4">Belongs to the peptidase M29 family.</text>
</comment>
<keyword evidence="6" id="KW-0645">Protease</keyword>
<keyword evidence="9" id="KW-0482">Metalloprotease</keyword>
<dbReference type="PANTHER" id="PTHR34448:SF3">
    <property type="entry name" value="AMINOPEPTIDASE AMPS"/>
    <property type="match status" value="1"/>
</dbReference>
<keyword evidence="8" id="KW-0378">Hydrolase</keyword>
<evidence type="ECO:0000313" key="10">
    <source>
        <dbReference type="EMBL" id="WFD10987.1"/>
    </source>
</evidence>
<proteinExistence type="inferred from homology"/>
<comment type="cofactor">
    <cofactor evidence="1">
        <name>Co(2+)</name>
        <dbReference type="ChEBI" id="CHEBI:48828"/>
    </cofactor>
</comment>
<keyword evidence="7" id="KW-0479">Metal-binding</keyword>